<comment type="cofactor">
    <cofactor evidence="7">
        <name>a divalent metal cation</name>
        <dbReference type="ChEBI" id="CHEBI:60240"/>
    </cofactor>
    <text evidence="7">Binds 1 divalent metal cation per subunit.</text>
</comment>
<dbReference type="Proteomes" id="UP000515928">
    <property type="component" value="Chromosome"/>
</dbReference>
<dbReference type="GO" id="GO:0046872">
    <property type="term" value="F:metal ion binding"/>
    <property type="evidence" value="ECO:0007669"/>
    <property type="project" value="UniProtKB-KW"/>
</dbReference>
<proteinExistence type="inferred from homology"/>
<feature type="active site" description="Proton donor/acceptor" evidence="6">
    <location>
        <position position="272"/>
    </location>
</feature>
<dbReference type="GO" id="GO:0006046">
    <property type="term" value="P:N-acetylglucosamine catabolic process"/>
    <property type="evidence" value="ECO:0007669"/>
    <property type="project" value="TreeGrafter"/>
</dbReference>
<protein>
    <submittedName>
        <fullName evidence="9">N-acetylglucosamine-6-phosphate deacetylase</fullName>
        <ecNumber evidence="9">3.5.1.25</ecNumber>
    </submittedName>
</protein>
<dbReference type="InterPro" id="IPR011059">
    <property type="entry name" value="Metal-dep_hydrolase_composite"/>
</dbReference>
<dbReference type="SUPFAM" id="SSF51556">
    <property type="entry name" value="Metallo-dependent hydrolases"/>
    <property type="match status" value="1"/>
</dbReference>
<dbReference type="Pfam" id="PF01979">
    <property type="entry name" value="Amidohydro_1"/>
    <property type="match status" value="1"/>
</dbReference>
<evidence type="ECO:0000313" key="9">
    <source>
        <dbReference type="EMBL" id="QNN61641.1"/>
    </source>
</evidence>
<dbReference type="PANTHER" id="PTHR11113:SF14">
    <property type="entry name" value="N-ACETYLGLUCOSAMINE-6-PHOSPHATE DEACETYLASE"/>
    <property type="match status" value="1"/>
</dbReference>
<comment type="similarity">
    <text evidence="1 5">Belongs to the metallo-dependent hydrolases superfamily. NagA family.</text>
</comment>
<dbReference type="EC" id="3.5.1.25" evidence="9"/>
<dbReference type="EMBL" id="CP060715">
    <property type="protein sequence ID" value="QNN61641.1"/>
    <property type="molecule type" value="Genomic_DNA"/>
</dbReference>
<dbReference type="RefSeq" id="WP_187534840.1">
    <property type="nucleotide sequence ID" value="NZ_CBCSHU010000003.1"/>
</dbReference>
<dbReference type="PIRSF" id="PIRSF038994">
    <property type="entry name" value="NagA"/>
    <property type="match status" value="1"/>
</dbReference>
<keyword evidence="4 5" id="KW-0119">Carbohydrate metabolism</keyword>
<evidence type="ECO:0000259" key="8">
    <source>
        <dbReference type="Pfam" id="PF01979"/>
    </source>
</evidence>
<dbReference type="SUPFAM" id="SSF51338">
    <property type="entry name" value="Composite domain of metallo-dependent hydrolases"/>
    <property type="match status" value="1"/>
</dbReference>
<organism evidence="9 10">
    <name type="scientific">Erysipelothrix inopinata</name>
    <dbReference type="NCBI Taxonomy" id="225084"/>
    <lineage>
        <taxon>Bacteria</taxon>
        <taxon>Bacillati</taxon>
        <taxon>Bacillota</taxon>
        <taxon>Erysipelotrichia</taxon>
        <taxon>Erysipelotrichales</taxon>
        <taxon>Erysipelotrichaceae</taxon>
        <taxon>Erysipelothrix</taxon>
    </lineage>
</organism>
<feature type="binding site" evidence="7">
    <location>
        <position position="213"/>
    </location>
    <ligand>
        <name>Zn(2+)</name>
        <dbReference type="ChEBI" id="CHEBI:29105"/>
    </ligand>
</feature>
<keyword evidence="3 5" id="KW-0378">Hydrolase</keyword>
<evidence type="ECO:0000256" key="3">
    <source>
        <dbReference type="ARBA" id="ARBA00022801"/>
    </source>
</evidence>
<evidence type="ECO:0000256" key="2">
    <source>
        <dbReference type="ARBA" id="ARBA00022723"/>
    </source>
</evidence>
<name>A0A7G9S1B6_9FIRM</name>
<evidence type="ECO:0000256" key="7">
    <source>
        <dbReference type="PIRSR" id="PIRSR038994-3"/>
    </source>
</evidence>
<feature type="binding site" evidence="7">
    <location>
        <position position="192"/>
    </location>
    <ligand>
        <name>Zn(2+)</name>
        <dbReference type="ChEBI" id="CHEBI:29105"/>
    </ligand>
</feature>
<gene>
    <name evidence="9" type="primary">nagA</name>
    <name evidence="9" type="ORF">H9L01_04615</name>
</gene>
<dbReference type="InterPro" id="IPR032466">
    <property type="entry name" value="Metal_Hydrolase"/>
</dbReference>
<evidence type="ECO:0000256" key="5">
    <source>
        <dbReference type="PIRNR" id="PIRNR038994"/>
    </source>
</evidence>
<dbReference type="GO" id="GO:0008448">
    <property type="term" value="F:N-acetylglucosamine-6-phosphate deacetylase activity"/>
    <property type="evidence" value="ECO:0007669"/>
    <property type="project" value="UniProtKB-EC"/>
</dbReference>
<feature type="binding site" evidence="7">
    <location>
        <position position="124"/>
    </location>
    <ligand>
        <name>Zn(2+)</name>
        <dbReference type="ChEBI" id="CHEBI:29105"/>
    </ligand>
</feature>
<dbReference type="KEGG" id="eio:H9L01_04615"/>
<keyword evidence="2 7" id="KW-0479">Metal-binding</keyword>
<dbReference type="InterPro" id="IPR006680">
    <property type="entry name" value="Amidohydro-rel"/>
</dbReference>
<dbReference type="PANTHER" id="PTHR11113">
    <property type="entry name" value="N-ACETYLGLUCOSAMINE-6-PHOSPHATE DEACETYLASE"/>
    <property type="match status" value="1"/>
</dbReference>
<dbReference type="Gene3D" id="2.30.40.10">
    <property type="entry name" value="Urease, subunit C, domain 1"/>
    <property type="match status" value="1"/>
</dbReference>
<dbReference type="AlphaFoldDB" id="A0A7G9S1B6"/>
<accession>A0A7G9S1B6</accession>
<dbReference type="NCBIfam" id="TIGR00221">
    <property type="entry name" value="nagA"/>
    <property type="match status" value="1"/>
</dbReference>
<dbReference type="Gene3D" id="3.20.20.140">
    <property type="entry name" value="Metal-dependent hydrolases"/>
    <property type="match status" value="1"/>
</dbReference>
<evidence type="ECO:0000256" key="1">
    <source>
        <dbReference type="ARBA" id="ARBA00010716"/>
    </source>
</evidence>
<feature type="domain" description="Amidohydrolase-related" evidence="8">
    <location>
        <begin position="44"/>
        <end position="390"/>
    </location>
</feature>
<reference evidence="9 10" key="1">
    <citation type="submission" date="2020-08" db="EMBL/GenBank/DDBJ databases">
        <title>Genome sequence of Erysipelothrix inopinata DSM 15511T.</title>
        <authorList>
            <person name="Hyun D.-W."/>
            <person name="Bae J.-W."/>
        </authorList>
    </citation>
    <scope>NUCLEOTIDE SEQUENCE [LARGE SCALE GENOMIC DNA]</scope>
    <source>
        <strain evidence="9 10">DSM 15511</strain>
    </source>
</reference>
<evidence type="ECO:0000256" key="4">
    <source>
        <dbReference type="ARBA" id="ARBA00023277"/>
    </source>
</evidence>
<dbReference type="InterPro" id="IPR003764">
    <property type="entry name" value="GlcNAc_6-P_deAcase"/>
</dbReference>
<evidence type="ECO:0000313" key="10">
    <source>
        <dbReference type="Proteomes" id="UP000515928"/>
    </source>
</evidence>
<evidence type="ECO:0000256" key="6">
    <source>
        <dbReference type="PIRSR" id="PIRSR038994-1"/>
    </source>
</evidence>
<sequence length="397" mass="44812">MIYYSKNIVTPRGVIEGFLKVSNGKIVGVSNECKEPFIDYTDEIILPGFIDVHVHGWGRGSYMFEKTPESIVLMAEDQAKEGVTGFLATTVTDSLEETYRYIEAANEIYGKPIHGSKFMGVHLEGPFMNKEHKGMQKEEYCINPDLSLMKSFVDLQVEPRMIKLMTIAPELDGSKEVIKYCKENGIQLSIGHSGATFDVISELKEYGLGGVTHMFSGMKGIHHRELGVVGTALYYDDLMCEFAKQTGMTVRHEAFDIVYRIKGADGIFMTTDCAGLANRREPSYHYVRKITFSREGNEFIMKHDSGEVERINIDDYSSLRTLEMGYIDSIKNMLRHTPMTYPELAKITSLNPARYIGMDDHKGKIQEGYDADLTIVTPHMTLCETVVEGERVVVVER</sequence>
<keyword evidence="10" id="KW-1185">Reference proteome</keyword>